<name>A0A239NF23_9ACTN</name>
<evidence type="ECO:0000313" key="1">
    <source>
        <dbReference type="EMBL" id="SNT53014.1"/>
    </source>
</evidence>
<evidence type="ECO:0000313" key="2">
    <source>
        <dbReference type="Proteomes" id="UP000198318"/>
    </source>
</evidence>
<proteinExistence type="predicted"/>
<dbReference type="OrthoDB" id="3480344at2"/>
<protein>
    <submittedName>
        <fullName evidence="1">Uncharacterized protein</fullName>
    </submittedName>
</protein>
<keyword evidence="2" id="KW-1185">Reference proteome</keyword>
<accession>A0A239NF23</accession>
<dbReference type="EMBL" id="FZOR01000039">
    <property type="protein sequence ID" value="SNT53014.1"/>
    <property type="molecule type" value="Genomic_DNA"/>
</dbReference>
<organism evidence="1 2">
    <name type="scientific">Actinomadura meyerae</name>
    <dbReference type="NCBI Taxonomy" id="240840"/>
    <lineage>
        <taxon>Bacteria</taxon>
        <taxon>Bacillati</taxon>
        <taxon>Actinomycetota</taxon>
        <taxon>Actinomycetes</taxon>
        <taxon>Streptosporangiales</taxon>
        <taxon>Thermomonosporaceae</taxon>
        <taxon>Actinomadura</taxon>
    </lineage>
</organism>
<dbReference type="RefSeq" id="WP_143228178.1">
    <property type="nucleotide sequence ID" value="NZ_FZOR01000039.1"/>
</dbReference>
<gene>
    <name evidence="1" type="ORF">SAMN05443665_103979</name>
</gene>
<sequence>MTIDDQTAMPAQGRRAFLAALDEAVRRRGGMACGIVQRSGTPVLYVINTHAPGRSTEVGADYIGGAWMFTWAGTGATISAAEAPTTAADAIARAVGAHP</sequence>
<reference evidence="1 2" key="1">
    <citation type="submission" date="2017-06" db="EMBL/GenBank/DDBJ databases">
        <authorList>
            <person name="Kim H.J."/>
            <person name="Triplett B.A."/>
        </authorList>
    </citation>
    <scope>NUCLEOTIDE SEQUENCE [LARGE SCALE GENOMIC DNA]</scope>
    <source>
        <strain evidence="1 2">DSM 44715</strain>
    </source>
</reference>
<dbReference type="AlphaFoldDB" id="A0A239NF23"/>
<dbReference type="Proteomes" id="UP000198318">
    <property type="component" value="Unassembled WGS sequence"/>
</dbReference>